<proteinExistence type="predicted"/>
<protein>
    <submittedName>
        <fullName evidence="1">Uncharacterized protein</fullName>
    </submittedName>
</protein>
<comment type="caution">
    <text evidence="1">The sequence shown here is derived from an EMBL/GenBank/DDBJ whole genome shotgun (WGS) entry which is preliminary data.</text>
</comment>
<reference evidence="1 2" key="1">
    <citation type="submission" date="2016-07" db="EMBL/GenBank/DDBJ databases">
        <title>Draft genome of Scalindua rubra, obtained from a brine-seawater interface in the Red Sea, sheds light on salt adaptation in anammox bacteria.</title>
        <authorList>
            <person name="Speth D.R."/>
            <person name="Lagkouvardos I."/>
            <person name="Wang Y."/>
            <person name="Qian P.-Y."/>
            <person name="Dutilh B.E."/>
            <person name="Jetten M.S."/>
        </authorList>
    </citation>
    <scope>NUCLEOTIDE SEQUENCE [LARGE SCALE GENOMIC DNA]</scope>
    <source>
        <strain evidence="1">BSI-1</strain>
    </source>
</reference>
<gene>
    <name evidence="1" type="ORF">SCARUB_02727</name>
</gene>
<organism evidence="1 2">
    <name type="scientific">Candidatus Scalindua rubra</name>
    <dbReference type="NCBI Taxonomy" id="1872076"/>
    <lineage>
        <taxon>Bacteria</taxon>
        <taxon>Pseudomonadati</taxon>
        <taxon>Planctomycetota</taxon>
        <taxon>Candidatus Brocadiia</taxon>
        <taxon>Candidatus Brocadiales</taxon>
        <taxon>Candidatus Scalinduaceae</taxon>
        <taxon>Candidatus Scalindua</taxon>
    </lineage>
</organism>
<name>A0A1E3X960_9BACT</name>
<accession>A0A1E3X960</accession>
<evidence type="ECO:0000313" key="2">
    <source>
        <dbReference type="Proteomes" id="UP000094056"/>
    </source>
</evidence>
<dbReference type="Proteomes" id="UP000094056">
    <property type="component" value="Unassembled WGS sequence"/>
</dbReference>
<evidence type="ECO:0000313" key="1">
    <source>
        <dbReference type="EMBL" id="ODS32166.1"/>
    </source>
</evidence>
<dbReference type="AlphaFoldDB" id="A0A1E3X960"/>
<dbReference type="EMBL" id="MAYW01000075">
    <property type="protein sequence ID" value="ODS32166.1"/>
    <property type="molecule type" value="Genomic_DNA"/>
</dbReference>
<sequence length="83" mass="9807">MPIDNGLWNKIGELLNKYYLNHENFMHIGGEQDVKNINDTINNVVNDLIRHFPRYSREEPSVAIQMHIFGRIYPISCGRLIYF</sequence>